<evidence type="ECO:0000256" key="1">
    <source>
        <dbReference type="ARBA" id="ARBA00004442"/>
    </source>
</evidence>
<keyword evidence="9" id="KW-1185">Reference proteome</keyword>
<feature type="domain" description="SusD-like N-terminal" evidence="7">
    <location>
        <begin position="102"/>
        <end position="238"/>
    </location>
</feature>
<dbReference type="AlphaFoldDB" id="A0A3B7MM81"/>
<dbReference type="GO" id="GO:0009279">
    <property type="term" value="C:cell outer membrane"/>
    <property type="evidence" value="ECO:0007669"/>
    <property type="project" value="UniProtKB-SubCell"/>
</dbReference>
<accession>A0A3B7MM81</accession>
<feature type="domain" description="RagB/SusD" evidence="6">
    <location>
        <begin position="343"/>
        <end position="483"/>
    </location>
</feature>
<dbReference type="Pfam" id="PF14322">
    <property type="entry name" value="SusD-like_3"/>
    <property type="match status" value="1"/>
</dbReference>
<dbReference type="Gene3D" id="1.25.40.390">
    <property type="match status" value="1"/>
</dbReference>
<keyword evidence="3" id="KW-0732">Signal</keyword>
<sequence length="526" mass="61112">MKRSLSIYTLAILLVCVLAGSACKKILEQTPKNSTYGEVFWKSARDYSGAMAGNYALLRDALTDKNNRYYMYGDAIAKNYFTIKYNGDGLEGIQNGDFTFKYNLNSLGDWTKFFKTITMSNLIIDKVNKSTDADFSDLTSDIQQFKNKIKGQALFLRAFTYFEMTRVWGDVPMVIESYEDPLTAPQLPRTPAVDVWKQIEKDAKEAAALLEWGYAVKQERAVTANRGAAYALLTHLYLWRATMSNLNSTVPNPVDVNNADTTVTKLLAQGGYTYTDTTNYYMTFIGRNNTVTSSEGIFQLYMDDRTQEGSKYHIGLEFLRGEEYVDYFGNSARFWVPSAYFNNNYQFWFWNGSDWVRPLDTMDIRYRKNFDYVNSTEPMCRKYSNVVYRNPGQSLDAYLSNDMIIFRYADMKLLQAEIALYKNDLPTAIQIINDNRERNGSNPANRVDDTYTRDDLMWEYVTERGKELYLEGHIYYDLLRTRKYEDFIDWLTASRFTRGGFYWPVNPGLFKENRFLVQTSYWLGKI</sequence>
<evidence type="ECO:0000256" key="2">
    <source>
        <dbReference type="ARBA" id="ARBA00006275"/>
    </source>
</evidence>
<evidence type="ECO:0000313" key="9">
    <source>
        <dbReference type="Proteomes" id="UP000263900"/>
    </source>
</evidence>
<name>A0A3B7MM81_9BACT</name>
<gene>
    <name evidence="8" type="ORF">D3H65_10685</name>
</gene>
<organism evidence="8 9">
    <name type="scientific">Paraflavitalea soli</name>
    <dbReference type="NCBI Taxonomy" id="2315862"/>
    <lineage>
        <taxon>Bacteria</taxon>
        <taxon>Pseudomonadati</taxon>
        <taxon>Bacteroidota</taxon>
        <taxon>Chitinophagia</taxon>
        <taxon>Chitinophagales</taxon>
        <taxon>Chitinophagaceae</taxon>
        <taxon>Paraflavitalea</taxon>
    </lineage>
</organism>
<evidence type="ECO:0000256" key="3">
    <source>
        <dbReference type="ARBA" id="ARBA00022729"/>
    </source>
</evidence>
<keyword evidence="4" id="KW-0472">Membrane</keyword>
<dbReference type="InterPro" id="IPR012944">
    <property type="entry name" value="SusD_RagB_dom"/>
</dbReference>
<dbReference type="InterPro" id="IPR011990">
    <property type="entry name" value="TPR-like_helical_dom_sf"/>
</dbReference>
<evidence type="ECO:0000256" key="5">
    <source>
        <dbReference type="ARBA" id="ARBA00023237"/>
    </source>
</evidence>
<keyword evidence="5" id="KW-0998">Cell outer membrane</keyword>
<protein>
    <submittedName>
        <fullName evidence="8">RagB/SusD family nutrient uptake outer membrane protein</fullName>
    </submittedName>
</protein>
<comment type="subcellular location">
    <subcellularLocation>
        <location evidence="1">Cell outer membrane</location>
    </subcellularLocation>
</comment>
<dbReference type="RefSeq" id="WP_119050300.1">
    <property type="nucleotide sequence ID" value="NZ_CP032157.1"/>
</dbReference>
<evidence type="ECO:0000259" key="7">
    <source>
        <dbReference type="Pfam" id="PF14322"/>
    </source>
</evidence>
<dbReference type="EMBL" id="CP032157">
    <property type="protein sequence ID" value="AXY74413.1"/>
    <property type="molecule type" value="Genomic_DNA"/>
</dbReference>
<evidence type="ECO:0000256" key="4">
    <source>
        <dbReference type="ARBA" id="ARBA00023136"/>
    </source>
</evidence>
<comment type="similarity">
    <text evidence="2">Belongs to the SusD family.</text>
</comment>
<dbReference type="PROSITE" id="PS51257">
    <property type="entry name" value="PROKAR_LIPOPROTEIN"/>
    <property type="match status" value="1"/>
</dbReference>
<evidence type="ECO:0000259" key="6">
    <source>
        <dbReference type="Pfam" id="PF07980"/>
    </source>
</evidence>
<dbReference type="InterPro" id="IPR033985">
    <property type="entry name" value="SusD-like_N"/>
</dbReference>
<dbReference type="CDD" id="cd08977">
    <property type="entry name" value="SusD"/>
    <property type="match status" value="1"/>
</dbReference>
<dbReference type="SUPFAM" id="SSF48452">
    <property type="entry name" value="TPR-like"/>
    <property type="match status" value="1"/>
</dbReference>
<reference evidence="8 9" key="1">
    <citation type="submission" date="2018-09" db="EMBL/GenBank/DDBJ databases">
        <title>Genome sequencing of strain 6GH32-13.</title>
        <authorList>
            <person name="Weon H.-Y."/>
            <person name="Heo J."/>
            <person name="Kwon S.-W."/>
        </authorList>
    </citation>
    <scope>NUCLEOTIDE SEQUENCE [LARGE SCALE GENOMIC DNA]</scope>
    <source>
        <strain evidence="8 9">5GH32-13</strain>
    </source>
</reference>
<proteinExistence type="inferred from homology"/>
<dbReference type="Pfam" id="PF07980">
    <property type="entry name" value="SusD_RagB"/>
    <property type="match status" value="1"/>
</dbReference>
<dbReference type="Proteomes" id="UP000263900">
    <property type="component" value="Chromosome"/>
</dbReference>
<dbReference type="OrthoDB" id="926893at2"/>
<dbReference type="KEGG" id="pseg:D3H65_10685"/>
<evidence type="ECO:0000313" key="8">
    <source>
        <dbReference type="EMBL" id="AXY74413.1"/>
    </source>
</evidence>